<accession>A0A934VSN2</accession>
<gene>
    <name evidence="1" type="ORF">JIN85_18920</name>
</gene>
<dbReference type="RefSeq" id="WP_200273739.1">
    <property type="nucleotide sequence ID" value="NZ_JAENIJ010000053.1"/>
</dbReference>
<organism evidence="1 2">
    <name type="scientific">Luteolibacter pohnpeiensis</name>
    <dbReference type="NCBI Taxonomy" id="454153"/>
    <lineage>
        <taxon>Bacteria</taxon>
        <taxon>Pseudomonadati</taxon>
        <taxon>Verrucomicrobiota</taxon>
        <taxon>Verrucomicrobiia</taxon>
        <taxon>Verrucomicrobiales</taxon>
        <taxon>Verrucomicrobiaceae</taxon>
        <taxon>Luteolibacter</taxon>
    </lineage>
</organism>
<sequence>MRPLPILGIVLLFIMNMQTVAFGTIVIHNVHFERTTPEDAIVFLIANWKNTEPHVKGMDLAPRGFAGKTVTITATDMKFSELVGRVAEKLDAVVIIQSDSILLKPNNGE</sequence>
<comment type="caution">
    <text evidence="1">The sequence shown here is derived from an EMBL/GenBank/DDBJ whole genome shotgun (WGS) entry which is preliminary data.</text>
</comment>
<evidence type="ECO:0000313" key="2">
    <source>
        <dbReference type="Proteomes" id="UP000603141"/>
    </source>
</evidence>
<keyword evidence="2" id="KW-1185">Reference proteome</keyword>
<dbReference type="Proteomes" id="UP000603141">
    <property type="component" value="Unassembled WGS sequence"/>
</dbReference>
<protein>
    <submittedName>
        <fullName evidence="1">Uncharacterized protein</fullName>
    </submittedName>
</protein>
<dbReference type="EMBL" id="JAENIJ010000053">
    <property type="protein sequence ID" value="MBK1884496.1"/>
    <property type="molecule type" value="Genomic_DNA"/>
</dbReference>
<name>A0A934VSN2_9BACT</name>
<dbReference type="AlphaFoldDB" id="A0A934VSN2"/>
<reference evidence="1" key="1">
    <citation type="submission" date="2021-01" db="EMBL/GenBank/DDBJ databases">
        <title>Modified the classification status of verrucomicrobia.</title>
        <authorList>
            <person name="Feng X."/>
        </authorList>
    </citation>
    <scope>NUCLEOTIDE SEQUENCE</scope>
    <source>
        <strain evidence="1">KCTC 22041</strain>
    </source>
</reference>
<proteinExistence type="predicted"/>
<evidence type="ECO:0000313" key="1">
    <source>
        <dbReference type="EMBL" id="MBK1884496.1"/>
    </source>
</evidence>